<evidence type="ECO:0000259" key="5">
    <source>
        <dbReference type="SMART" id="SM01266"/>
    </source>
</evidence>
<comment type="caution">
    <text evidence="6">The sequence shown here is derived from an EMBL/GenBank/DDBJ whole genome shotgun (WGS) entry which is preliminary data.</text>
</comment>
<protein>
    <submittedName>
        <fullName evidence="6">Sugar O-acetyltransferase</fullName>
        <ecNumber evidence="6">2.3.1.-</ecNumber>
    </submittedName>
</protein>
<reference evidence="6 7" key="1">
    <citation type="submission" date="2023-05" db="EMBL/GenBank/DDBJ databases">
        <title>Gordonibacter KGMB12511T sp. nov., isolated from faeces of healthy Korean.</title>
        <authorList>
            <person name="Kim H.S."/>
            <person name="Kim J.-S."/>
            <person name="Suh M.K."/>
            <person name="Eom M.K."/>
            <person name="Do H.E."/>
            <person name="Lee J.-S."/>
        </authorList>
    </citation>
    <scope>NUCLEOTIDE SEQUENCE [LARGE SCALE GENOMIC DNA]</scope>
    <source>
        <strain evidence="6 7">KGMB12511</strain>
    </source>
</reference>
<dbReference type="InterPro" id="IPR001451">
    <property type="entry name" value="Hexapep"/>
</dbReference>
<comment type="similarity">
    <text evidence="1">Belongs to the transferase hexapeptide repeat family.</text>
</comment>
<evidence type="ECO:0000256" key="4">
    <source>
        <dbReference type="SAM" id="MobiDB-lite"/>
    </source>
</evidence>
<dbReference type="GO" id="GO:0016746">
    <property type="term" value="F:acyltransferase activity"/>
    <property type="evidence" value="ECO:0007669"/>
    <property type="project" value="UniProtKB-KW"/>
</dbReference>
<dbReference type="Pfam" id="PF12464">
    <property type="entry name" value="Mac"/>
    <property type="match status" value="1"/>
</dbReference>
<dbReference type="EC" id="2.3.1.-" evidence="6"/>
<feature type="compositionally biased region" description="Basic and acidic residues" evidence="4">
    <location>
        <begin position="1"/>
        <end position="24"/>
    </location>
</feature>
<dbReference type="InterPro" id="IPR024688">
    <property type="entry name" value="Mac_dom"/>
</dbReference>
<sequence>MKKDLVRDELEHGAKGELSPREQMESGEWFDAADGGLERDRIHAREVMLRFNTDPALSSEERTELLHGLFGALGEGTEVSLGAQVDYGFGIFVGRNSFFNFNCTFLDGAPIVFGDDVWVGPGCTFATPLHPLVGRERAKRIDADGTPHLWERNLPITVGNDVWIGANVTVNPGVTIGDGAVVGSGSVVTRDVPPRTLAFGNPCRVFREITDADSIADALAEAGLA</sequence>
<keyword evidence="3" id="KW-0677">Repeat</keyword>
<dbReference type="EMBL" id="JASJEU010000020">
    <property type="protein sequence ID" value="MDJ1651209.1"/>
    <property type="molecule type" value="Genomic_DNA"/>
</dbReference>
<dbReference type="InterPro" id="IPR018357">
    <property type="entry name" value="Hexapep_transf_CS"/>
</dbReference>
<organism evidence="6 7">
    <name type="scientific">Gordonibacter faecis</name>
    <dbReference type="NCBI Taxonomy" id="3047475"/>
    <lineage>
        <taxon>Bacteria</taxon>
        <taxon>Bacillati</taxon>
        <taxon>Actinomycetota</taxon>
        <taxon>Coriobacteriia</taxon>
        <taxon>Eggerthellales</taxon>
        <taxon>Eggerthellaceae</taxon>
        <taxon>Gordonibacter</taxon>
    </lineage>
</organism>
<feature type="region of interest" description="Disordered" evidence="4">
    <location>
        <begin position="1"/>
        <end position="25"/>
    </location>
</feature>
<feature type="domain" description="Maltose/galactoside acetyltransferase" evidence="5">
    <location>
        <begin position="21"/>
        <end position="75"/>
    </location>
</feature>
<dbReference type="PANTHER" id="PTHR23416:SF23">
    <property type="entry name" value="ACETYLTRANSFERASE C18B11.09C-RELATED"/>
    <property type="match status" value="1"/>
</dbReference>
<keyword evidence="7" id="KW-1185">Reference proteome</keyword>
<keyword evidence="6" id="KW-0012">Acyltransferase</keyword>
<dbReference type="CDD" id="cd03357">
    <property type="entry name" value="LbH_MAT_GAT"/>
    <property type="match status" value="1"/>
</dbReference>
<dbReference type="Pfam" id="PF00132">
    <property type="entry name" value="Hexapep"/>
    <property type="match status" value="1"/>
</dbReference>
<dbReference type="SMART" id="SM01266">
    <property type="entry name" value="Mac"/>
    <property type="match status" value="1"/>
</dbReference>
<dbReference type="InterPro" id="IPR051159">
    <property type="entry name" value="Hexapeptide_acetyltransf"/>
</dbReference>
<evidence type="ECO:0000313" key="6">
    <source>
        <dbReference type="EMBL" id="MDJ1651209.1"/>
    </source>
</evidence>
<dbReference type="Proteomes" id="UP001232750">
    <property type="component" value="Unassembled WGS sequence"/>
</dbReference>
<evidence type="ECO:0000313" key="7">
    <source>
        <dbReference type="Proteomes" id="UP001232750"/>
    </source>
</evidence>
<dbReference type="RefSeq" id="WP_283832555.1">
    <property type="nucleotide sequence ID" value="NZ_JASJEU010000020.1"/>
</dbReference>
<gene>
    <name evidence="6" type="ORF">QNJ86_10390</name>
</gene>
<keyword evidence="2 6" id="KW-0808">Transferase</keyword>
<evidence type="ECO:0000256" key="1">
    <source>
        <dbReference type="ARBA" id="ARBA00007274"/>
    </source>
</evidence>
<evidence type="ECO:0000256" key="2">
    <source>
        <dbReference type="ARBA" id="ARBA00022679"/>
    </source>
</evidence>
<dbReference type="SUPFAM" id="SSF51161">
    <property type="entry name" value="Trimeric LpxA-like enzymes"/>
    <property type="match status" value="1"/>
</dbReference>
<name>A0ABT7DNT4_9ACTN</name>
<proteinExistence type="inferred from homology"/>
<evidence type="ECO:0000256" key="3">
    <source>
        <dbReference type="ARBA" id="ARBA00022737"/>
    </source>
</evidence>
<dbReference type="PROSITE" id="PS00101">
    <property type="entry name" value="HEXAPEP_TRANSFERASES"/>
    <property type="match status" value="1"/>
</dbReference>
<dbReference type="PANTHER" id="PTHR23416">
    <property type="entry name" value="SIALIC ACID SYNTHASE-RELATED"/>
    <property type="match status" value="1"/>
</dbReference>
<dbReference type="InterPro" id="IPR011004">
    <property type="entry name" value="Trimer_LpxA-like_sf"/>
</dbReference>
<dbReference type="Gene3D" id="2.160.10.10">
    <property type="entry name" value="Hexapeptide repeat proteins"/>
    <property type="match status" value="1"/>
</dbReference>
<accession>A0ABT7DNT4</accession>